<gene>
    <name evidence="2" type="ORF">JKP88DRAFT_331700</name>
</gene>
<dbReference type="AlphaFoldDB" id="A0A835YMZ4"/>
<proteinExistence type="predicted"/>
<accession>A0A835YMZ4</accession>
<evidence type="ECO:0000313" key="2">
    <source>
        <dbReference type="EMBL" id="KAG5177786.1"/>
    </source>
</evidence>
<organism evidence="2 3">
    <name type="scientific">Tribonema minus</name>
    <dbReference type="NCBI Taxonomy" id="303371"/>
    <lineage>
        <taxon>Eukaryota</taxon>
        <taxon>Sar</taxon>
        <taxon>Stramenopiles</taxon>
        <taxon>Ochrophyta</taxon>
        <taxon>PX clade</taxon>
        <taxon>Xanthophyceae</taxon>
        <taxon>Tribonematales</taxon>
        <taxon>Tribonemataceae</taxon>
        <taxon>Tribonema</taxon>
    </lineage>
</organism>
<feature type="region of interest" description="Disordered" evidence="1">
    <location>
        <begin position="88"/>
        <end position="108"/>
    </location>
</feature>
<evidence type="ECO:0000313" key="3">
    <source>
        <dbReference type="Proteomes" id="UP000664859"/>
    </source>
</evidence>
<sequence>MCNDLTWHATPPHDTYIPHRQVGRQPACSGERHTLNLLYSRRCSDQPPNFRTSPESRRKVVGSAVGIDDTAASAGTGNSDLLLQQRKRAALQHQRPQLSNETEANQSTVDEANVPHIVTYVRHAANLQVFADCCNGDIALYIEALEIPRYIRLVFTTLEEALLLLQPVAKGSTDDTRAADSCDQQAAEMLKSFSNASRCSHKQPK</sequence>
<comment type="caution">
    <text evidence="2">The sequence shown here is derived from an EMBL/GenBank/DDBJ whole genome shotgun (WGS) entry which is preliminary data.</text>
</comment>
<feature type="compositionally biased region" description="Polar residues" evidence="1">
    <location>
        <begin position="96"/>
        <end position="108"/>
    </location>
</feature>
<keyword evidence="3" id="KW-1185">Reference proteome</keyword>
<dbReference type="EMBL" id="JAFCMP010000522">
    <property type="protein sequence ID" value="KAG5177786.1"/>
    <property type="molecule type" value="Genomic_DNA"/>
</dbReference>
<reference evidence="2" key="1">
    <citation type="submission" date="2021-02" db="EMBL/GenBank/DDBJ databases">
        <title>First Annotated Genome of the Yellow-green Alga Tribonema minus.</title>
        <authorList>
            <person name="Mahan K.M."/>
        </authorList>
    </citation>
    <scope>NUCLEOTIDE SEQUENCE</scope>
    <source>
        <strain evidence="2">UTEX B ZZ1240</strain>
    </source>
</reference>
<dbReference type="Proteomes" id="UP000664859">
    <property type="component" value="Unassembled WGS sequence"/>
</dbReference>
<name>A0A835YMZ4_9STRA</name>
<evidence type="ECO:0000256" key="1">
    <source>
        <dbReference type="SAM" id="MobiDB-lite"/>
    </source>
</evidence>
<protein>
    <submittedName>
        <fullName evidence="2">Uncharacterized protein</fullName>
    </submittedName>
</protein>